<dbReference type="InterPro" id="IPR044515">
    <property type="entry name" value="ABTB1"/>
</dbReference>
<dbReference type="InterPro" id="IPR002110">
    <property type="entry name" value="Ankyrin_rpt"/>
</dbReference>
<evidence type="ECO:0000313" key="6">
    <source>
        <dbReference type="Proteomes" id="UP000593567"/>
    </source>
</evidence>
<evidence type="ECO:0000256" key="2">
    <source>
        <dbReference type="ARBA" id="ARBA00023043"/>
    </source>
</evidence>
<dbReference type="SMART" id="SM00248">
    <property type="entry name" value="ANK"/>
    <property type="match status" value="2"/>
</dbReference>
<feature type="domain" description="BTB" evidence="4">
    <location>
        <begin position="115"/>
        <end position="182"/>
    </location>
</feature>
<dbReference type="OrthoDB" id="684045at2759"/>
<keyword evidence="2 3" id="KW-0040">ANK repeat</keyword>
<dbReference type="InterPro" id="IPR000210">
    <property type="entry name" value="BTB/POZ_dom"/>
</dbReference>
<dbReference type="FunFam" id="1.25.40.20:FF:000115">
    <property type="entry name" value="Ankyrin repeat and BTB/POZ domain-containing protein 1"/>
    <property type="match status" value="1"/>
</dbReference>
<dbReference type="SMART" id="SM00225">
    <property type="entry name" value="BTB"/>
    <property type="match status" value="2"/>
</dbReference>
<evidence type="ECO:0000256" key="1">
    <source>
        <dbReference type="ARBA" id="ARBA00022737"/>
    </source>
</evidence>
<reference evidence="5" key="1">
    <citation type="submission" date="2020-06" db="EMBL/GenBank/DDBJ databases">
        <title>Draft genome of Bugula neritina, a colonial animal packing powerful symbionts and potential medicines.</title>
        <authorList>
            <person name="Rayko M."/>
        </authorList>
    </citation>
    <scope>NUCLEOTIDE SEQUENCE [LARGE SCALE GENOMIC DNA]</scope>
    <source>
        <strain evidence="5">Kwan_BN1</strain>
    </source>
</reference>
<dbReference type="GO" id="GO:0000151">
    <property type="term" value="C:ubiquitin ligase complex"/>
    <property type="evidence" value="ECO:0007669"/>
    <property type="project" value="TreeGrafter"/>
</dbReference>
<keyword evidence="1" id="KW-0677">Repeat</keyword>
<dbReference type="PROSITE" id="PS50088">
    <property type="entry name" value="ANK_REPEAT"/>
    <property type="match status" value="1"/>
</dbReference>
<dbReference type="GO" id="GO:0005737">
    <property type="term" value="C:cytoplasm"/>
    <property type="evidence" value="ECO:0007669"/>
    <property type="project" value="TreeGrafter"/>
</dbReference>
<evidence type="ECO:0000256" key="3">
    <source>
        <dbReference type="PROSITE-ProRule" id="PRU00023"/>
    </source>
</evidence>
<dbReference type="Pfam" id="PF00651">
    <property type="entry name" value="BTB"/>
    <property type="match status" value="2"/>
</dbReference>
<dbReference type="Pfam" id="PF12796">
    <property type="entry name" value="Ank_2"/>
    <property type="match status" value="1"/>
</dbReference>
<gene>
    <name evidence="5" type="ORF">EB796_005548</name>
</gene>
<name>A0A7J7KD95_BUGNE</name>
<dbReference type="Gene3D" id="3.30.710.10">
    <property type="entry name" value="Potassium Channel Kv1.1, Chain A"/>
    <property type="match status" value="2"/>
</dbReference>
<dbReference type="EMBL" id="VXIV02000772">
    <property type="protein sequence ID" value="KAF6036143.1"/>
    <property type="molecule type" value="Genomic_DNA"/>
</dbReference>
<dbReference type="Gene3D" id="1.25.40.20">
    <property type="entry name" value="Ankyrin repeat-containing domain"/>
    <property type="match status" value="1"/>
</dbReference>
<dbReference type="PANTHER" id="PTHR46231">
    <property type="entry name" value="ANKYRIN REPEAT AND BTB/POZ DOMAIN-CONTAINING PROTEIN 1"/>
    <property type="match status" value="1"/>
</dbReference>
<organism evidence="5 6">
    <name type="scientific">Bugula neritina</name>
    <name type="common">Brown bryozoan</name>
    <name type="synonym">Sertularia neritina</name>
    <dbReference type="NCBI Taxonomy" id="10212"/>
    <lineage>
        <taxon>Eukaryota</taxon>
        <taxon>Metazoa</taxon>
        <taxon>Spiralia</taxon>
        <taxon>Lophotrochozoa</taxon>
        <taxon>Bryozoa</taxon>
        <taxon>Gymnolaemata</taxon>
        <taxon>Cheilostomatida</taxon>
        <taxon>Flustrina</taxon>
        <taxon>Buguloidea</taxon>
        <taxon>Bugulidae</taxon>
        <taxon>Bugula</taxon>
    </lineage>
</organism>
<dbReference type="PROSITE" id="PS50297">
    <property type="entry name" value="ANK_REP_REGION"/>
    <property type="match status" value="1"/>
</dbReference>
<proteinExistence type="predicted"/>
<keyword evidence="6" id="KW-1185">Reference proteome</keyword>
<dbReference type="CDD" id="cd18296">
    <property type="entry name" value="BTB2_POZ_ABTB1_BPOZ1"/>
    <property type="match status" value="1"/>
</dbReference>
<accession>A0A7J7KD95</accession>
<comment type="caution">
    <text evidence="5">The sequence shown here is derived from an EMBL/GenBank/DDBJ whole genome shotgun (WGS) entry which is preliminary data.</text>
</comment>
<feature type="repeat" description="ANK" evidence="3">
    <location>
        <begin position="35"/>
        <end position="67"/>
    </location>
</feature>
<dbReference type="AlphaFoldDB" id="A0A7J7KD95"/>
<feature type="domain" description="BTB" evidence="4">
    <location>
        <begin position="271"/>
        <end position="341"/>
    </location>
</feature>
<evidence type="ECO:0000259" key="4">
    <source>
        <dbReference type="PROSITE" id="PS50097"/>
    </source>
</evidence>
<dbReference type="InterPro" id="IPR011333">
    <property type="entry name" value="SKP1/BTB/POZ_sf"/>
</dbReference>
<dbReference type="PROSITE" id="PS50097">
    <property type="entry name" value="BTB"/>
    <property type="match status" value="2"/>
</dbReference>
<dbReference type="PANTHER" id="PTHR46231:SF1">
    <property type="entry name" value="ANKYRIN REPEAT AND BTB_POZ DOMAIN-CONTAINING PROTEIN 1"/>
    <property type="match status" value="1"/>
</dbReference>
<dbReference type="SUPFAM" id="SSF54695">
    <property type="entry name" value="POZ domain"/>
    <property type="match status" value="2"/>
</dbReference>
<dbReference type="Proteomes" id="UP000593567">
    <property type="component" value="Unassembled WGS sequence"/>
</dbReference>
<evidence type="ECO:0000313" key="5">
    <source>
        <dbReference type="EMBL" id="KAF6036143.1"/>
    </source>
</evidence>
<sequence>MDYHDVFTSCRTGDLEKIKYLVESRDVELNIRDKWDTTPLYYACLCGHEALVKYLLENGAKCEANTFDGERCLYAALNDKIKKLLKNYKMITSSTMRRDLYDEFLRRLKGDKLYCDATFKVLGEKFCVHRCILASRCSTLLDKVEKRLENKKTIIVKDLTVDPNSFKILIDYIYQGRCQVPYDSITTVDLLANQCGLPLLMQQLGKKAKEKKSFESSKPGVHVDVLSIDNDVDRESIKQDLAKLADQALPSETNALLMEMPFCPNIKPVYPDMCVMVQDFKFNCHKAFFCLRSDYFKALLEDHFNENVDDQIECIVLHDISIEAFKCVLYYIYTDSCELVEDTVFEVLYKADMYLLPGLKKYCAAFIADLIDEENVFQIFEMSRLFNLPKLEDQCTEFIAQTLSRWCCDQSSKIWWYVMRVKWFLERIQIQ</sequence>
<dbReference type="SUPFAM" id="SSF48403">
    <property type="entry name" value="Ankyrin repeat"/>
    <property type="match status" value="1"/>
</dbReference>
<dbReference type="InterPro" id="IPR036770">
    <property type="entry name" value="Ankyrin_rpt-contain_sf"/>
</dbReference>
<protein>
    <submittedName>
        <fullName evidence="5">ABTB1</fullName>
    </submittedName>
</protein>